<dbReference type="Pfam" id="PF06445">
    <property type="entry name" value="GyrI-like"/>
    <property type="match status" value="1"/>
</dbReference>
<dbReference type="RefSeq" id="WP_216456275.1">
    <property type="nucleotide sequence ID" value="NZ_JAHLQL010000001.1"/>
</dbReference>
<accession>A0ABS6EYQ6</accession>
<dbReference type="InterPro" id="IPR010499">
    <property type="entry name" value="AraC_E-bd"/>
</dbReference>
<dbReference type="CDD" id="cd01107">
    <property type="entry name" value="HTH_BmrR"/>
    <property type="match status" value="1"/>
</dbReference>
<dbReference type="PANTHER" id="PTHR30204">
    <property type="entry name" value="REDOX-CYCLING DRUG-SENSING TRANSCRIPTIONAL ACTIVATOR SOXR"/>
    <property type="match status" value="1"/>
</dbReference>
<dbReference type="EMBL" id="JAHLQL010000001">
    <property type="protein sequence ID" value="MBU5591265.1"/>
    <property type="molecule type" value="Genomic_DNA"/>
</dbReference>
<proteinExistence type="predicted"/>
<dbReference type="InterPro" id="IPR029442">
    <property type="entry name" value="GyrI-like"/>
</dbReference>
<dbReference type="InterPro" id="IPR047057">
    <property type="entry name" value="MerR_fam"/>
</dbReference>
<dbReference type="Pfam" id="PF13411">
    <property type="entry name" value="MerR_1"/>
    <property type="match status" value="1"/>
</dbReference>
<gene>
    <name evidence="2" type="ORF">KQI89_05775</name>
</gene>
<comment type="caution">
    <text evidence="2">The sequence shown here is derived from an EMBL/GenBank/DDBJ whole genome shotgun (WGS) entry which is preliminary data.</text>
</comment>
<protein>
    <submittedName>
        <fullName evidence="2">MerR family transcriptional regulator</fullName>
    </submittedName>
</protein>
<sequence length="281" mass="32809">MENQYKCDKKMKTALYKIGLFSQMNKVTIKTLRHYDEIGLLKPAYIDEFTGYRYYASEQLPMLHEILALRQMGFSLNEIAKVQEGVSVESVLIKKKTELLKKISEETMKLSQVEHYLHNRNECSNYNVILKELPEVIVASMRTIIPDYNSLFGIIPPMEREMERLGCVCAIPEYCFNIYHDGEYKEKDVDVEVCEVVTEMKESSDMIKFKKIEKIETAACVLHKGSYSDFPKAYAALLKWIEENGFELIDNPRESYIDGIWNKDSIDDWLTEIQFPVRSME</sequence>
<keyword evidence="3" id="KW-1185">Reference proteome</keyword>
<feature type="domain" description="HTH merR-type" evidence="1">
    <location>
        <begin position="15"/>
        <end position="85"/>
    </location>
</feature>
<evidence type="ECO:0000313" key="3">
    <source>
        <dbReference type="Proteomes" id="UP000736583"/>
    </source>
</evidence>
<name>A0ABS6EYQ6_9CLOT</name>
<dbReference type="PROSITE" id="PS50937">
    <property type="entry name" value="HTH_MERR_2"/>
    <property type="match status" value="1"/>
</dbReference>
<evidence type="ECO:0000313" key="2">
    <source>
        <dbReference type="EMBL" id="MBU5591265.1"/>
    </source>
</evidence>
<dbReference type="Proteomes" id="UP000736583">
    <property type="component" value="Unassembled WGS sequence"/>
</dbReference>
<dbReference type="SMART" id="SM00871">
    <property type="entry name" value="AraC_E_bind"/>
    <property type="match status" value="1"/>
</dbReference>
<dbReference type="SMART" id="SM00422">
    <property type="entry name" value="HTH_MERR"/>
    <property type="match status" value="1"/>
</dbReference>
<organism evidence="2 3">
    <name type="scientific">Clostridium simiarum</name>
    <dbReference type="NCBI Taxonomy" id="2841506"/>
    <lineage>
        <taxon>Bacteria</taxon>
        <taxon>Bacillati</taxon>
        <taxon>Bacillota</taxon>
        <taxon>Clostridia</taxon>
        <taxon>Eubacteriales</taxon>
        <taxon>Clostridiaceae</taxon>
        <taxon>Clostridium</taxon>
    </lineage>
</organism>
<evidence type="ECO:0000259" key="1">
    <source>
        <dbReference type="PROSITE" id="PS50937"/>
    </source>
</evidence>
<dbReference type="PANTHER" id="PTHR30204:SF97">
    <property type="entry name" value="MERR FAMILY REGULATORY PROTEIN"/>
    <property type="match status" value="1"/>
</dbReference>
<dbReference type="InterPro" id="IPR000551">
    <property type="entry name" value="MerR-type_HTH_dom"/>
</dbReference>
<reference evidence="2 3" key="1">
    <citation type="submission" date="2021-06" db="EMBL/GenBank/DDBJ databases">
        <authorList>
            <person name="Sun Q."/>
            <person name="Li D."/>
        </authorList>
    </citation>
    <scope>NUCLEOTIDE SEQUENCE [LARGE SCALE GENOMIC DNA]</scope>
    <source>
        <strain evidence="2 3">MSJ-4</strain>
    </source>
</reference>